<evidence type="ECO:0000256" key="4">
    <source>
        <dbReference type="ARBA" id="ARBA00023242"/>
    </source>
</evidence>
<dbReference type="PANTHER" id="PTHR24340:SF73">
    <property type="entry name" value="HOMEOBOX PROTEIN BAGPIPE-RELATED"/>
    <property type="match status" value="1"/>
</dbReference>
<feature type="compositionally biased region" description="Polar residues" evidence="7">
    <location>
        <begin position="79"/>
        <end position="90"/>
    </location>
</feature>
<sequence length="503" mass="55085">MSLTASTAKSIVSTPFSINDILTRSRRIERHSSGESSGNEEDMKAFYHPRQHQHHHHHHSHHHGHHHGQSPRHQHQRRSASTTEPRTGSPRSGAIDEGLYGKLGLSYYNNNNNNAISSNNHGTTSTGFALHGLPSSLRRGSLDCFMVSADAVREEGEETPHHDANGRLNDCERGPSSERIANLLLEGRGSSSAATCYRLAKPGHQRSESPIDMRRLTENDSDCDSSSPYASSLGLHGSQQTPILAGEEMPSARKKRSRAAFSHAQVFELERRFAQQRYLSGPERSELAKNLRLTETQVKIWFQNRRYKTKRKQIQQHEAALLSATKRVPVQVLVREDGSYGPMLAAGQPHYATGLDPALLNVYRHQIQMAYGMPGIPPMPFSYFYPSKIGTVPNGPMAPSVVHPAPSSSSSTSSTSCKPPVVHHTTAAFAAGPLNFSTRCDSDPENGNLTGPHSRSPSELSGEHGLDGARPRSRMDVEASGHCSVLSSAGEGDEDECENVEID</sequence>
<evidence type="ECO:0000256" key="3">
    <source>
        <dbReference type="ARBA" id="ARBA00023155"/>
    </source>
</evidence>
<dbReference type="PRINTS" id="PR00024">
    <property type="entry name" value="HOMEOBOX"/>
</dbReference>
<evidence type="ECO:0000256" key="2">
    <source>
        <dbReference type="ARBA" id="ARBA00023125"/>
    </source>
</evidence>
<keyword evidence="2 5" id="KW-0238">DNA-binding</keyword>
<dbReference type="EMBL" id="AXCN02001185">
    <property type="status" value="NOT_ANNOTATED_CDS"/>
    <property type="molecule type" value="Genomic_DNA"/>
</dbReference>
<comment type="subcellular location">
    <subcellularLocation>
        <location evidence="1 5 6">Nucleus</location>
    </subcellularLocation>
</comment>
<dbReference type="CDD" id="cd00086">
    <property type="entry name" value="homeodomain"/>
    <property type="match status" value="1"/>
</dbReference>
<feature type="DNA-binding region" description="Homeobox" evidence="5">
    <location>
        <begin position="254"/>
        <end position="313"/>
    </location>
</feature>
<feature type="compositionally biased region" description="Basic residues" evidence="7">
    <location>
        <begin position="49"/>
        <end position="78"/>
    </location>
</feature>
<dbReference type="InterPro" id="IPR017970">
    <property type="entry name" value="Homeobox_CS"/>
</dbReference>
<organism evidence="9 10">
    <name type="scientific">Anopheles farauti</name>
    <dbReference type="NCBI Taxonomy" id="69004"/>
    <lineage>
        <taxon>Eukaryota</taxon>
        <taxon>Metazoa</taxon>
        <taxon>Ecdysozoa</taxon>
        <taxon>Arthropoda</taxon>
        <taxon>Hexapoda</taxon>
        <taxon>Insecta</taxon>
        <taxon>Pterygota</taxon>
        <taxon>Neoptera</taxon>
        <taxon>Endopterygota</taxon>
        <taxon>Diptera</taxon>
        <taxon>Nematocera</taxon>
        <taxon>Culicoidea</taxon>
        <taxon>Culicidae</taxon>
        <taxon>Anophelinae</taxon>
        <taxon>Anopheles</taxon>
    </lineage>
</organism>
<name>A0A1Y9HAQ8_9DIPT</name>
<dbReference type="InterPro" id="IPR050394">
    <property type="entry name" value="Homeobox_NK-like"/>
</dbReference>
<dbReference type="Gene3D" id="1.10.10.60">
    <property type="entry name" value="Homeodomain-like"/>
    <property type="match status" value="1"/>
</dbReference>
<evidence type="ECO:0000259" key="8">
    <source>
        <dbReference type="PROSITE" id="PS50071"/>
    </source>
</evidence>
<proteinExistence type="predicted"/>
<evidence type="ECO:0000256" key="1">
    <source>
        <dbReference type="ARBA" id="ARBA00004123"/>
    </source>
</evidence>
<feature type="region of interest" description="Disordered" evidence="7">
    <location>
        <begin position="49"/>
        <end position="96"/>
    </location>
</feature>
<feature type="compositionally biased region" description="Basic and acidic residues" evidence="7">
    <location>
        <begin position="461"/>
        <end position="479"/>
    </location>
</feature>
<dbReference type="GO" id="GO:0000981">
    <property type="term" value="F:DNA-binding transcription factor activity, RNA polymerase II-specific"/>
    <property type="evidence" value="ECO:0007669"/>
    <property type="project" value="InterPro"/>
</dbReference>
<dbReference type="VEuPathDB" id="VectorBase:AFAF021744"/>
<evidence type="ECO:0000256" key="7">
    <source>
        <dbReference type="SAM" id="MobiDB-lite"/>
    </source>
</evidence>
<dbReference type="EnsemblMetazoa" id="AFAF021744-RA">
    <property type="protein sequence ID" value="AFAF021744-PA"/>
    <property type="gene ID" value="AFAF021744"/>
</dbReference>
<feature type="domain" description="Homeobox" evidence="8">
    <location>
        <begin position="252"/>
        <end position="312"/>
    </location>
</feature>
<dbReference type="PROSITE" id="PS00027">
    <property type="entry name" value="HOMEOBOX_1"/>
    <property type="match status" value="1"/>
</dbReference>
<dbReference type="STRING" id="69004.A0A1Y9HAQ8"/>
<dbReference type="GO" id="GO:0030154">
    <property type="term" value="P:cell differentiation"/>
    <property type="evidence" value="ECO:0007669"/>
    <property type="project" value="TreeGrafter"/>
</dbReference>
<dbReference type="GO" id="GO:0000978">
    <property type="term" value="F:RNA polymerase II cis-regulatory region sequence-specific DNA binding"/>
    <property type="evidence" value="ECO:0007669"/>
    <property type="project" value="TreeGrafter"/>
</dbReference>
<dbReference type="InterPro" id="IPR020479">
    <property type="entry name" value="HD_metazoa"/>
</dbReference>
<accession>A0A1Y9HAQ8</accession>
<dbReference type="PROSITE" id="PS50071">
    <property type="entry name" value="HOMEOBOX_2"/>
    <property type="match status" value="1"/>
</dbReference>
<feature type="region of interest" description="Disordered" evidence="7">
    <location>
        <begin position="400"/>
        <end position="419"/>
    </location>
</feature>
<feature type="compositionally biased region" description="Low complexity" evidence="7">
    <location>
        <begin position="407"/>
        <end position="416"/>
    </location>
</feature>
<dbReference type="Proteomes" id="UP000075886">
    <property type="component" value="Unassembled WGS sequence"/>
</dbReference>
<reference evidence="10" key="1">
    <citation type="submission" date="2014-01" db="EMBL/GenBank/DDBJ databases">
        <title>The Genome Sequence of Anopheles farauti FAR1 (V2).</title>
        <authorList>
            <consortium name="The Broad Institute Genomics Platform"/>
            <person name="Neafsey D.E."/>
            <person name="Besansky N."/>
            <person name="Howell P."/>
            <person name="Walton C."/>
            <person name="Young S.K."/>
            <person name="Zeng Q."/>
            <person name="Gargeya S."/>
            <person name="Fitzgerald M."/>
            <person name="Haas B."/>
            <person name="Abouelleil A."/>
            <person name="Allen A.W."/>
            <person name="Alvarado L."/>
            <person name="Arachchi H.M."/>
            <person name="Berlin A.M."/>
            <person name="Chapman S.B."/>
            <person name="Gainer-Dewar J."/>
            <person name="Goldberg J."/>
            <person name="Griggs A."/>
            <person name="Gujja S."/>
            <person name="Hansen M."/>
            <person name="Howarth C."/>
            <person name="Imamovic A."/>
            <person name="Ireland A."/>
            <person name="Larimer J."/>
            <person name="McCowan C."/>
            <person name="Murphy C."/>
            <person name="Pearson M."/>
            <person name="Poon T.W."/>
            <person name="Priest M."/>
            <person name="Roberts A."/>
            <person name="Saif S."/>
            <person name="Shea T."/>
            <person name="Sisk P."/>
            <person name="Sykes S."/>
            <person name="Wortman J."/>
            <person name="Nusbaum C."/>
            <person name="Birren B."/>
        </authorList>
    </citation>
    <scope>NUCLEOTIDE SEQUENCE [LARGE SCALE GENOMIC DNA]</scope>
    <source>
        <strain evidence="10">FAR1</strain>
    </source>
</reference>
<evidence type="ECO:0000313" key="10">
    <source>
        <dbReference type="Proteomes" id="UP000075886"/>
    </source>
</evidence>
<dbReference type="PANTHER" id="PTHR24340">
    <property type="entry name" value="HOMEOBOX PROTEIN NKX"/>
    <property type="match status" value="1"/>
</dbReference>
<dbReference type="SUPFAM" id="SSF46689">
    <property type="entry name" value="Homeodomain-like"/>
    <property type="match status" value="1"/>
</dbReference>
<dbReference type="AlphaFoldDB" id="A0A1Y9HAQ8"/>
<dbReference type="SMART" id="SM00389">
    <property type="entry name" value="HOX"/>
    <property type="match status" value="1"/>
</dbReference>
<keyword evidence="3 5" id="KW-0371">Homeobox</keyword>
<feature type="region of interest" description="Disordered" evidence="7">
    <location>
        <begin position="201"/>
        <end position="238"/>
    </location>
</feature>
<dbReference type="InterPro" id="IPR001356">
    <property type="entry name" value="HD"/>
</dbReference>
<dbReference type="GO" id="GO:0005634">
    <property type="term" value="C:nucleus"/>
    <property type="evidence" value="ECO:0007669"/>
    <property type="project" value="UniProtKB-SubCell"/>
</dbReference>
<feature type="compositionally biased region" description="Polar residues" evidence="7">
    <location>
        <begin position="438"/>
        <end position="459"/>
    </location>
</feature>
<protein>
    <recommendedName>
        <fullName evidence="8">Homeobox domain-containing protein</fullName>
    </recommendedName>
</protein>
<evidence type="ECO:0000256" key="6">
    <source>
        <dbReference type="RuleBase" id="RU000682"/>
    </source>
</evidence>
<evidence type="ECO:0000313" key="9">
    <source>
        <dbReference type="EnsemblMetazoa" id="AFAF021744-PA"/>
    </source>
</evidence>
<feature type="compositionally biased region" description="Basic and acidic residues" evidence="7">
    <location>
        <begin position="205"/>
        <end position="218"/>
    </location>
</feature>
<dbReference type="InterPro" id="IPR009057">
    <property type="entry name" value="Homeodomain-like_sf"/>
</dbReference>
<reference evidence="9" key="2">
    <citation type="submission" date="2020-05" db="UniProtKB">
        <authorList>
            <consortium name="EnsemblMetazoa"/>
        </authorList>
    </citation>
    <scope>IDENTIFICATION</scope>
    <source>
        <strain evidence="9">FAR1</strain>
    </source>
</reference>
<feature type="compositionally biased region" description="Acidic residues" evidence="7">
    <location>
        <begin position="491"/>
        <end position="503"/>
    </location>
</feature>
<keyword evidence="4 5" id="KW-0539">Nucleus</keyword>
<keyword evidence="10" id="KW-1185">Reference proteome</keyword>
<evidence type="ECO:0000256" key="5">
    <source>
        <dbReference type="PROSITE-ProRule" id="PRU00108"/>
    </source>
</evidence>
<feature type="region of interest" description="Disordered" evidence="7">
    <location>
        <begin position="438"/>
        <end position="503"/>
    </location>
</feature>
<dbReference type="Pfam" id="PF00046">
    <property type="entry name" value="Homeodomain"/>
    <property type="match status" value="1"/>
</dbReference>